<dbReference type="CDD" id="cd22332">
    <property type="entry name" value="HsdR_N"/>
    <property type="match status" value="1"/>
</dbReference>
<dbReference type="Gene3D" id="3.40.50.300">
    <property type="entry name" value="P-loop containing nucleotide triphosphate hydrolases"/>
    <property type="match status" value="2"/>
</dbReference>
<dbReference type="PANTHER" id="PTHR30195:SF15">
    <property type="entry name" value="TYPE I RESTRICTION ENZYME HINDI ENDONUCLEASE SUBUNIT"/>
    <property type="match status" value="1"/>
</dbReference>
<dbReference type="OrthoDB" id="9758243at2"/>
<comment type="subunit">
    <text evidence="3 11">The type I restriction/modification system is composed of three polypeptides R, M and S.</text>
</comment>
<evidence type="ECO:0000256" key="7">
    <source>
        <dbReference type="ARBA" id="ARBA00022759"/>
    </source>
</evidence>
<evidence type="ECO:0000256" key="3">
    <source>
        <dbReference type="ARBA" id="ARBA00011296"/>
    </source>
</evidence>
<evidence type="ECO:0000256" key="9">
    <source>
        <dbReference type="ARBA" id="ARBA00022840"/>
    </source>
</evidence>
<dbReference type="InterPro" id="IPR027417">
    <property type="entry name" value="P-loop_NTPase"/>
</dbReference>
<dbReference type="Proteomes" id="UP000245166">
    <property type="component" value="Unassembled WGS sequence"/>
</dbReference>
<evidence type="ECO:0000256" key="10">
    <source>
        <dbReference type="ARBA" id="ARBA00023125"/>
    </source>
</evidence>
<evidence type="ECO:0000256" key="6">
    <source>
        <dbReference type="ARBA" id="ARBA00022747"/>
    </source>
</evidence>
<accession>A0A2U1ZUQ5</accession>
<evidence type="ECO:0000256" key="5">
    <source>
        <dbReference type="ARBA" id="ARBA00022741"/>
    </source>
</evidence>
<dbReference type="SUPFAM" id="SSF52540">
    <property type="entry name" value="P-loop containing nucleoside triphosphate hydrolases"/>
    <property type="match status" value="1"/>
</dbReference>
<comment type="catalytic activity">
    <reaction evidence="1 11">
        <text>Endonucleolytic cleavage of DNA to give random double-stranded fragments with terminal 5'-phosphates, ATP is simultaneously hydrolyzed.</text>
        <dbReference type="EC" id="3.1.21.3"/>
    </reaction>
</comment>
<keyword evidence="6 11" id="KW-0680">Restriction system</keyword>
<gene>
    <name evidence="13" type="ORF">C8046_08455</name>
</gene>
<evidence type="ECO:0000256" key="11">
    <source>
        <dbReference type="RuleBase" id="RU364115"/>
    </source>
</evidence>
<dbReference type="NCBIfam" id="TIGR00348">
    <property type="entry name" value="hsdR"/>
    <property type="match status" value="1"/>
</dbReference>
<dbReference type="GO" id="GO:0003677">
    <property type="term" value="F:DNA binding"/>
    <property type="evidence" value="ECO:0007669"/>
    <property type="project" value="UniProtKB-KW"/>
</dbReference>
<dbReference type="InterPro" id="IPR004473">
    <property type="entry name" value="Restrct_endonuc_typeI_HsdR"/>
</dbReference>
<dbReference type="EC" id="3.1.21.3" evidence="11"/>
<comment type="caution">
    <text evidence="13">The sequence shown here is derived from an EMBL/GenBank/DDBJ whole genome shotgun (WGS) entry which is preliminary data.</text>
</comment>
<keyword evidence="5 11" id="KW-0547">Nucleotide-binding</keyword>
<dbReference type="InterPro" id="IPR014001">
    <property type="entry name" value="Helicase_ATP-bd"/>
</dbReference>
<dbReference type="RefSeq" id="WP_109229061.1">
    <property type="nucleotide sequence ID" value="NZ_PYHR01000002.1"/>
</dbReference>
<dbReference type="GO" id="GO:0009307">
    <property type="term" value="P:DNA restriction-modification system"/>
    <property type="evidence" value="ECO:0007669"/>
    <property type="project" value="UniProtKB-KW"/>
</dbReference>
<evidence type="ECO:0000313" key="13">
    <source>
        <dbReference type="EMBL" id="PWD50680.1"/>
    </source>
</evidence>
<dbReference type="AlphaFoldDB" id="A0A2U1ZUQ5"/>
<dbReference type="InterPro" id="IPR040980">
    <property type="entry name" value="SWI2_SNF2"/>
</dbReference>
<evidence type="ECO:0000313" key="14">
    <source>
        <dbReference type="Proteomes" id="UP000245166"/>
    </source>
</evidence>
<dbReference type="PANTHER" id="PTHR30195">
    <property type="entry name" value="TYPE I SITE-SPECIFIC DEOXYRIBONUCLEASE PROTEIN SUBUNIT M AND R"/>
    <property type="match status" value="1"/>
</dbReference>
<name>A0A2U1ZUQ5_9MICO</name>
<sequence length="1088" mass="119316">MKFHESEIEDLFVEHLAELGWESLHGREIAPGATWTDASGNVRPNRESWADVVIPSRVRQSVHRLNPGVPTNHLDLAVAELLRPQSSDAIAENKRLHDAIVDGIRHTYIDDDGIERTPTIRIVDLHEAVNNTFLAVRQVTVRTPDLERRFDVVLYLNGLPLVIAELKDASNAAATLDTAHAQIATYVREFPTAFRAAAVSVISDGVTARYGTPFTSLNHYSPWNVDADGTPRRPEGAEAAADGVTAPLGEVETAAEVALAEEDFAYALEQLTDGLLAPERLLELLDGFVAFDSGEGGLVKRVAKPHQIAAVRAAVEATVTAVAGDGRAGVVWHTQGSGKSMEMELYAAKILKHPALRNPTIVVVTDRTELDGQLYETFARSELLPEKPEQVTSRATLRQNLSARRTGGIYFTTLQKFGLSKAERDAGAAHPRLSDRRNIVLIVDEAHRSHYEDLDGYAWHLKNALPGATLIAFTGTPISFADRDTRAVFGEVIHTYDLTQAVVDGATVPVYFEPRLLKVEQSADLSPEEVDELADEITAGIDDVERARIEQGVARVNAVYGAPQRLEVLAREIVEHWEARREAMAALVSGSEPEKAPGKALVVAATREICARLYDEIVALRPEWHAEADSEGVIKVVYSGTASDTAPVVDHVRRESANRAIRQRLTDPADPLEIVIVKDMLLTGFDAPPLHTLYLDRPMKGALLMQTLARVNRTFRRKNAGLLVASAPVTENLAAALAEYTVSDQETRPVGRTVEDAVALVHEALAAAAECLVGFDWRTRLRDAKQSRDFLRAVMTTASWLRTPRPGADPEAPSPSSEFRTAAGQLQRAWALAGRQEELEAVRGDVQFLSAVRVVIGKLDTEERRAAGLPIPAQIEVELAGLVARSVASGEVLSIYEAAGLEPVRIDTFERAMLDRLRAQDDHQLAIEQLRNLVMSESRSVARGNLVRQRAFSERLDEIMARYTNANLTSAEVMSALFELGEEIFAEGARGAEFDPPLSNDELAFYDAVASNPSAVELQGTDTLATIARELVIIMRRDAKTDWGSRDDVKAKLRSSVKRLLVKYRYPPDQQPGAVTLVIDQMEQLAAR</sequence>
<dbReference type="Pfam" id="PF11867">
    <property type="entry name" value="T1RH-like_C"/>
    <property type="match status" value="1"/>
</dbReference>
<evidence type="ECO:0000256" key="2">
    <source>
        <dbReference type="ARBA" id="ARBA00008598"/>
    </source>
</evidence>
<evidence type="ECO:0000256" key="4">
    <source>
        <dbReference type="ARBA" id="ARBA00022722"/>
    </source>
</evidence>
<dbReference type="Pfam" id="PF04313">
    <property type="entry name" value="HSDR_N"/>
    <property type="match status" value="1"/>
</dbReference>
<evidence type="ECO:0000256" key="8">
    <source>
        <dbReference type="ARBA" id="ARBA00022801"/>
    </source>
</evidence>
<keyword evidence="10 11" id="KW-0238">DNA-binding</keyword>
<proteinExistence type="inferred from homology"/>
<keyword evidence="13" id="KW-0347">Helicase</keyword>
<dbReference type="InterPro" id="IPR021810">
    <property type="entry name" value="T1RH-like_C"/>
</dbReference>
<dbReference type="Gene3D" id="3.90.1570.50">
    <property type="match status" value="1"/>
</dbReference>
<comment type="similarity">
    <text evidence="2 11">Belongs to the HsdR family.</text>
</comment>
<keyword evidence="8 11" id="KW-0378">Hydrolase</keyword>
<comment type="function">
    <text evidence="11">Subunit R is required for both nuclease and ATPase activities, but not for modification.</text>
</comment>
<dbReference type="EMBL" id="PYHR01000002">
    <property type="protein sequence ID" value="PWD50680.1"/>
    <property type="molecule type" value="Genomic_DNA"/>
</dbReference>
<dbReference type="InterPro" id="IPR051268">
    <property type="entry name" value="Type-I_R_enzyme_R_subunit"/>
</dbReference>
<dbReference type="InterPro" id="IPR055180">
    <property type="entry name" value="HsdR_RecA-like_helicase_dom_2"/>
</dbReference>
<reference evidence="13 14" key="1">
    <citation type="submission" date="2018-03" db="EMBL/GenBank/DDBJ databases">
        <title>Genome assembly of novel Miniimonas species PCH200.</title>
        <authorList>
            <person name="Thakur V."/>
            <person name="Kumar V."/>
            <person name="Singh D."/>
        </authorList>
    </citation>
    <scope>NUCLEOTIDE SEQUENCE [LARGE SCALE GENOMIC DNA]</scope>
    <source>
        <strain evidence="13 14">PCH200</strain>
    </source>
</reference>
<keyword evidence="9 11" id="KW-0067">ATP-binding</keyword>
<organism evidence="13 14">
    <name type="scientific">Serinibacter arcticus</name>
    <dbReference type="NCBI Taxonomy" id="1655435"/>
    <lineage>
        <taxon>Bacteria</taxon>
        <taxon>Bacillati</taxon>
        <taxon>Actinomycetota</taxon>
        <taxon>Actinomycetes</taxon>
        <taxon>Micrococcales</taxon>
        <taxon>Beutenbergiaceae</taxon>
        <taxon>Serinibacter</taxon>
    </lineage>
</organism>
<dbReference type="SMART" id="SM00487">
    <property type="entry name" value="DEXDc"/>
    <property type="match status" value="1"/>
</dbReference>
<keyword evidence="14" id="KW-1185">Reference proteome</keyword>
<dbReference type="GO" id="GO:0009035">
    <property type="term" value="F:type I site-specific deoxyribonuclease activity"/>
    <property type="evidence" value="ECO:0007669"/>
    <property type="project" value="UniProtKB-EC"/>
</dbReference>
<feature type="domain" description="Helicase ATP-binding" evidence="12">
    <location>
        <begin position="320"/>
        <end position="495"/>
    </location>
</feature>
<evidence type="ECO:0000259" key="12">
    <source>
        <dbReference type="PROSITE" id="PS51192"/>
    </source>
</evidence>
<dbReference type="Pfam" id="PF22679">
    <property type="entry name" value="T1R_D3-like"/>
    <property type="match status" value="1"/>
</dbReference>
<keyword evidence="4" id="KW-0540">Nuclease</keyword>
<dbReference type="GO" id="GO:0004386">
    <property type="term" value="F:helicase activity"/>
    <property type="evidence" value="ECO:0007669"/>
    <property type="project" value="UniProtKB-KW"/>
</dbReference>
<dbReference type="Pfam" id="PF18766">
    <property type="entry name" value="SWI2_SNF2"/>
    <property type="match status" value="1"/>
</dbReference>
<protein>
    <recommendedName>
        <fullName evidence="11">Type I restriction enzyme endonuclease subunit</fullName>
        <shortName evidence="11">R protein</shortName>
        <ecNumber evidence="11">3.1.21.3</ecNumber>
    </recommendedName>
</protein>
<dbReference type="GO" id="GO:0005524">
    <property type="term" value="F:ATP binding"/>
    <property type="evidence" value="ECO:0007669"/>
    <property type="project" value="UniProtKB-KW"/>
</dbReference>
<dbReference type="CDD" id="cd18030">
    <property type="entry name" value="DEXHc_RE_I_HsdR"/>
    <property type="match status" value="1"/>
</dbReference>
<dbReference type="PROSITE" id="PS51192">
    <property type="entry name" value="HELICASE_ATP_BIND_1"/>
    <property type="match status" value="1"/>
</dbReference>
<dbReference type="CDD" id="cd18800">
    <property type="entry name" value="SF2_C_EcoR124I-like"/>
    <property type="match status" value="1"/>
</dbReference>
<evidence type="ECO:0000256" key="1">
    <source>
        <dbReference type="ARBA" id="ARBA00000851"/>
    </source>
</evidence>
<keyword evidence="7" id="KW-0255">Endonuclease</keyword>
<dbReference type="InterPro" id="IPR007409">
    <property type="entry name" value="Restrct_endonuc_type1_HsdR_N"/>
</dbReference>